<dbReference type="InterPro" id="IPR001025">
    <property type="entry name" value="BAH_dom"/>
</dbReference>
<evidence type="ECO:0000313" key="3">
    <source>
        <dbReference type="Proteomes" id="UP000743370"/>
    </source>
</evidence>
<dbReference type="Proteomes" id="UP000743370">
    <property type="component" value="Unassembled WGS sequence"/>
</dbReference>
<dbReference type="PROSITE" id="PS51038">
    <property type="entry name" value="BAH"/>
    <property type="match status" value="1"/>
</dbReference>
<evidence type="ECO:0000313" key="2">
    <source>
        <dbReference type="EMBL" id="KAG2404130.1"/>
    </source>
</evidence>
<comment type="caution">
    <text evidence="2">The sequence shown here is derived from an EMBL/GenBank/DDBJ whole genome shotgun (WGS) entry which is preliminary data.</text>
</comment>
<reference evidence="2 3" key="1">
    <citation type="submission" date="2020-05" db="EMBL/GenBank/DDBJ databases">
        <title>Vigna angularis (adzuki bean) Var. LongXiaoDou No. 4 denovo assembly.</title>
        <authorList>
            <person name="Xiang H."/>
        </authorList>
    </citation>
    <scope>NUCLEOTIDE SEQUENCE [LARGE SCALE GENOMIC DNA]</scope>
    <source>
        <tissue evidence="2">Leaf</tissue>
    </source>
</reference>
<dbReference type="EMBL" id="JABFOF010000002">
    <property type="protein sequence ID" value="KAG2404130.1"/>
    <property type="molecule type" value="Genomic_DNA"/>
</dbReference>
<dbReference type="GO" id="GO:0003682">
    <property type="term" value="F:chromatin binding"/>
    <property type="evidence" value="ECO:0007669"/>
    <property type="project" value="InterPro"/>
</dbReference>
<dbReference type="PANTHER" id="PTHR47073:SF2">
    <property type="entry name" value="PROTEIN ANTI-SILENCING 1"/>
    <property type="match status" value="1"/>
</dbReference>
<evidence type="ECO:0000259" key="1">
    <source>
        <dbReference type="PROSITE" id="PS51038"/>
    </source>
</evidence>
<proteinExistence type="predicted"/>
<name>A0A8T0KUZ6_PHAAN</name>
<organism evidence="2 3">
    <name type="scientific">Phaseolus angularis</name>
    <name type="common">Azuki bean</name>
    <name type="synonym">Vigna angularis</name>
    <dbReference type="NCBI Taxonomy" id="3914"/>
    <lineage>
        <taxon>Eukaryota</taxon>
        <taxon>Viridiplantae</taxon>
        <taxon>Streptophyta</taxon>
        <taxon>Embryophyta</taxon>
        <taxon>Tracheophyta</taxon>
        <taxon>Spermatophyta</taxon>
        <taxon>Magnoliopsida</taxon>
        <taxon>eudicotyledons</taxon>
        <taxon>Gunneridae</taxon>
        <taxon>Pentapetalae</taxon>
        <taxon>rosids</taxon>
        <taxon>fabids</taxon>
        <taxon>Fabales</taxon>
        <taxon>Fabaceae</taxon>
        <taxon>Papilionoideae</taxon>
        <taxon>50 kb inversion clade</taxon>
        <taxon>NPAAA clade</taxon>
        <taxon>indigoferoid/millettioid clade</taxon>
        <taxon>Phaseoleae</taxon>
        <taxon>Vigna</taxon>
    </lineage>
</organism>
<gene>
    <name evidence="2" type="ORF">HKW66_Vig0110520</name>
</gene>
<protein>
    <submittedName>
        <fullName evidence="2">Protein ANTI-SILENCING 1</fullName>
    </submittedName>
</protein>
<sequence>MAAPMEEDGLNYEFAWGRKRGMGGKKKDVRFYEFFTFDGVQYVLNDTIYLQNESCDMPHIGKLIKVWENHDKLRKVKKFLEGIQTKENKLFLACDDGKGFANVNPLEAIVGKCNVICISKNIGNSQPKDDFVFYRFFDVGQRKVVDQIDDKIVGTEVINISTK</sequence>
<dbReference type="AlphaFoldDB" id="A0A8T0KUZ6"/>
<dbReference type="FunFam" id="2.30.30.490:FF:000017">
    <property type="entry name" value="Bromo-adjacent homology (BAH) domain-containing protein"/>
    <property type="match status" value="1"/>
</dbReference>
<dbReference type="InterPro" id="IPR043151">
    <property type="entry name" value="BAH_sf"/>
</dbReference>
<accession>A0A8T0KUZ6</accession>
<dbReference type="GO" id="GO:0003723">
    <property type="term" value="F:RNA binding"/>
    <property type="evidence" value="ECO:0007669"/>
    <property type="project" value="TreeGrafter"/>
</dbReference>
<feature type="domain" description="BAH" evidence="1">
    <location>
        <begin position="40"/>
        <end position="148"/>
    </location>
</feature>
<dbReference type="Gene3D" id="2.30.30.490">
    <property type="match status" value="1"/>
</dbReference>
<dbReference type="PANTHER" id="PTHR47073">
    <property type="entry name" value="PROTEIN ANTI-SILENCING 1"/>
    <property type="match status" value="1"/>
</dbReference>